<evidence type="ECO:0000256" key="1">
    <source>
        <dbReference type="ARBA" id="ARBA00038158"/>
    </source>
</evidence>
<accession>A0A136J532</accession>
<dbReference type="AlphaFoldDB" id="A0A136J532"/>
<reference evidence="3" key="1">
    <citation type="submission" date="2016-02" db="EMBL/GenBank/DDBJ databases">
        <title>Draft genome sequence of Microdochium bolleyi, a fungal endophyte of beachgrass.</title>
        <authorList>
            <consortium name="DOE Joint Genome Institute"/>
            <person name="David A.S."/>
            <person name="May G."/>
            <person name="Haridas S."/>
            <person name="Lim J."/>
            <person name="Wang M."/>
            <person name="Labutti K."/>
            <person name="Lipzen A."/>
            <person name="Barry K."/>
            <person name="Grigoriev I.V."/>
        </authorList>
    </citation>
    <scope>NUCLEOTIDE SEQUENCE [LARGE SCALE GENOMIC DNA]</scope>
    <source>
        <strain evidence="3">J235TASD1</strain>
    </source>
</reference>
<dbReference type="PANTHER" id="PTHR43591:SF24">
    <property type="entry name" value="2-METHOXY-6-POLYPRENYL-1,4-BENZOQUINOL METHYLASE, MITOCHONDRIAL"/>
    <property type="match status" value="1"/>
</dbReference>
<dbReference type="GO" id="GO:0008168">
    <property type="term" value="F:methyltransferase activity"/>
    <property type="evidence" value="ECO:0007669"/>
    <property type="project" value="UniProtKB-KW"/>
</dbReference>
<protein>
    <submittedName>
        <fullName evidence="2">S-adenosyl-L-methionine-dependent methyltransferase</fullName>
    </submittedName>
</protein>
<proteinExistence type="inferred from homology"/>
<gene>
    <name evidence="2" type="ORF">Micbo1qcDRAFT_162475</name>
</gene>
<dbReference type="STRING" id="196109.A0A136J532"/>
<dbReference type="InParanoid" id="A0A136J532"/>
<dbReference type="Gene3D" id="3.40.50.150">
    <property type="entry name" value="Vaccinia Virus protein VP39"/>
    <property type="match status" value="1"/>
</dbReference>
<dbReference type="CDD" id="cd02440">
    <property type="entry name" value="AdoMet_MTases"/>
    <property type="match status" value="1"/>
</dbReference>
<dbReference type="GO" id="GO:0032259">
    <property type="term" value="P:methylation"/>
    <property type="evidence" value="ECO:0007669"/>
    <property type="project" value="UniProtKB-KW"/>
</dbReference>
<dbReference type="OrthoDB" id="506498at2759"/>
<keyword evidence="2" id="KW-0489">Methyltransferase</keyword>
<comment type="similarity">
    <text evidence="1">Belongs to the methyltransferase superfamily. LaeA methyltransferase family.</text>
</comment>
<keyword evidence="3" id="KW-1185">Reference proteome</keyword>
<dbReference type="Pfam" id="PF13489">
    <property type="entry name" value="Methyltransf_23"/>
    <property type="match status" value="1"/>
</dbReference>
<dbReference type="SUPFAM" id="SSF53335">
    <property type="entry name" value="S-adenosyl-L-methionine-dependent methyltransferases"/>
    <property type="match status" value="1"/>
</dbReference>
<evidence type="ECO:0000313" key="3">
    <source>
        <dbReference type="Proteomes" id="UP000070501"/>
    </source>
</evidence>
<organism evidence="2 3">
    <name type="scientific">Microdochium bolleyi</name>
    <dbReference type="NCBI Taxonomy" id="196109"/>
    <lineage>
        <taxon>Eukaryota</taxon>
        <taxon>Fungi</taxon>
        <taxon>Dikarya</taxon>
        <taxon>Ascomycota</taxon>
        <taxon>Pezizomycotina</taxon>
        <taxon>Sordariomycetes</taxon>
        <taxon>Xylariomycetidae</taxon>
        <taxon>Xylariales</taxon>
        <taxon>Microdochiaceae</taxon>
        <taxon>Microdochium</taxon>
    </lineage>
</organism>
<dbReference type="Proteomes" id="UP000070501">
    <property type="component" value="Unassembled WGS sequence"/>
</dbReference>
<dbReference type="PANTHER" id="PTHR43591">
    <property type="entry name" value="METHYLTRANSFERASE"/>
    <property type="match status" value="1"/>
</dbReference>
<sequence length="336" mass="38863">MENGNPLIENPDDADELENSTLVLHNRQFHSFSLENLAYFVPTDFDEHERLQLQDVALSILFYGETIFVPETSLTRRKIRRVLDCGCGNAMWCFQVLRDLEAAGNTNFEVIGVDVNEIMLQNITDQPNNLYFDVLDLNQDFQNSPDTFPPNHFDFVNSRDMAGGINADRWDTYLRDIFGILRPGGWCQMVELDLEAQSDNGKLDDGHALREWSRLYRRAMERLGKSPRTGRDLGRRMRRAGFTHVDDNSGTPYVFPLCGWPNGQHQYHVEIGQNNEENIQRLLMSLSLYPFMEILGMPYADYHLLLARAKAEARDTSLRPYFRVYACIGQKPSRRR</sequence>
<name>A0A136J532_9PEZI</name>
<evidence type="ECO:0000313" key="2">
    <source>
        <dbReference type="EMBL" id="KXJ92275.1"/>
    </source>
</evidence>
<dbReference type="InterPro" id="IPR029063">
    <property type="entry name" value="SAM-dependent_MTases_sf"/>
</dbReference>
<dbReference type="EMBL" id="KQ964249">
    <property type="protein sequence ID" value="KXJ92275.1"/>
    <property type="molecule type" value="Genomic_DNA"/>
</dbReference>
<keyword evidence="2" id="KW-0808">Transferase</keyword>